<feature type="transmembrane region" description="Helical" evidence="1">
    <location>
        <begin position="187"/>
        <end position="204"/>
    </location>
</feature>
<feature type="transmembrane region" description="Helical" evidence="1">
    <location>
        <begin position="77"/>
        <end position="96"/>
    </location>
</feature>
<proteinExistence type="predicted"/>
<feature type="domain" description="DUF6533" evidence="2">
    <location>
        <begin position="18"/>
        <end position="61"/>
    </location>
</feature>
<evidence type="ECO:0000313" key="4">
    <source>
        <dbReference type="Proteomes" id="UP000772434"/>
    </source>
</evidence>
<organism evidence="3 4">
    <name type="scientific">Rhodocollybia butyracea</name>
    <dbReference type="NCBI Taxonomy" id="206335"/>
    <lineage>
        <taxon>Eukaryota</taxon>
        <taxon>Fungi</taxon>
        <taxon>Dikarya</taxon>
        <taxon>Basidiomycota</taxon>
        <taxon>Agaricomycotina</taxon>
        <taxon>Agaricomycetes</taxon>
        <taxon>Agaricomycetidae</taxon>
        <taxon>Agaricales</taxon>
        <taxon>Marasmiineae</taxon>
        <taxon>Omphalotaceae</taxon>
        <taxon>Rhodocollybia</taxon>
    </lineage>
</organism>
<keyword evidence="1" id="KW-0472">Membrane</keyword>
<dbReference type="OrthoDB" id="2637653at2759"/>
<evidence type="ECO:0000256" key="1">
    <source>
        <dbReference type="SAM" id="Phobius"/>
    </source>
</evidence>
<dbReference type="AlphaFoldDB" id="A0A9P5PY36"/>
<keyword evidence="4" id="KW-1185">Reference proteome</keyword>
<dbReference type="Proteomes" id="UP000772434">
    <property type="component" value="Unassembled WGS sequence"/>
</dbReference>
<name>A0A9P5PY36_9AGAR</name>
<accession>A0A9P5PY36</accession>
<dbReference type="EMBL" id="JADNRY010000044">
    <property type="protein sequence ID" value="KAF9070165.1"/>
    <property type="molecule type" value="Genomic_DNA"/>
</dbReference>
<protein>
    <recommendedName>
        <fullName evidence="2">DUF6533 domain-containing protein</fullName>
    </recommendedName>
</protein>
<gene>
    <name evidence="3" type="ORF">BDP27DRAFT_1420380</name>
</gene>
<reference evidence="3" key="1">
    <citation type="submission" date="2020-11" db="EMBL/GenBank/DDBJ databases">
        <authorList>
            <consortium name="DOE Joint Genome Institute"/>
            <person name="Ahrendt S."/>
            <person name="Riley R."/>
            <person name="Andreopoulos W."/>
            <person name="Labutti K."/>
            <person name="Pangilinan J."/>
            <person name="Ruiz-Duenas F.J."/>
            <person name="Barrasa J.M."/>
            <person name="Sanchez-Garcia M."/>
            <person name="Camarero S."/>
            <person name="Miyauchi S."/>
            <person name="Serrano A."/>
            <person name="Linde D."/>
            <person name="Babiker R."/>
            <person name="Drula E."/>
            <person name="Ayuso-Fernandez I."/>
            <person name="Pacheco R."/>
            <person name="Padilla G."/>
            <person name="Ferreira P."/>
            <person name="Barriuso J."/>
            <person name="Kellner H."/>
            <person name="Castanera R."/>
            <person name="Alfaro M."/>
            <person name="Ramirez L."/>
            <person name="Pisabarro A.G."/>
            <person name="Kuo A."/>
            <person name="Tritt A."/>
            <person name="Lipzen A."/>
            <person name="He G."/>
            <person name="Yan M."/>
            <person name="Ng V."/>
            <person name="Cullen D."/>
            <person name="Martin F."/>
            <person name="Rosso M.-N."/>
            <person name="Henrissat B."/>
            <person name="Hibbett D."/>
            <person name="Martinez A.T."/>
            <person name="Grigoriev I.V."/>
        </authorList>
    </citation>
    <scope>NUCLEOTIDE SEQUENCE</scope>
    <source>
        <strain evidence="3">AH 40177</strain>
    </source>
</reference>
<dbReference type="Pfam" id="PF20151">
    <property type="entry name" value="DUF6533"/>
    <property type="match status" value="1"/>
</dbReference>
<keyword evidence="1" id="KW-1133">Transmembrane helix</keyword>
<dbReference type="InterPro" id="IPR045340">
    <property type="entry name" value="DUF6533"/>
</dbReference>
<evidence type="ECO:0000313" key="3">
    <source>
        <dbReference type="EMBL" id="KAF9070165.1"/>
    </source>
</evidence>
<feature type="transmembrane region" description="Helical" evidence="1">
    <location>
        <begin position="53"/>
        <end position="71"/>
    </location>
</feature>
<evidence type="ECO:0000259" key="2">
    <source>
        <dbReference type="Pfam" id="PF20151"/>
    </source>
</evidence>
<keyword evidence="1" id="KW-0812">Transmembrane</keyword>
<feature type="transmembrane region" description="Helical" evidence="1">
    <location>
        <begin position="105"/>
        <end position="123"/>
    </location>
</feature>
<feature type="transmembrane region" description="Helical" evidence="1">
    <location>
        <begin position="216"/>
        <end position="238"/>
    </location>
</feature>
<comment type="caution">
    <text evidence="3">The sequence shown here is derived from an EMBL/GenBank/DDBJ whole genome shotgun (WGS) entry which is preliminary data.</text>
</comment>
<feature type="transmembrane region" description="Helical" evidence="1">
    <location>
        <begin position="143"/>
        <end position="166"/>
    </location>
</feature>
<sequence>MLTPEQVALGSQAVDRSSIAALAFLAYDIMISVDEEVQVIWPRSWSFMKFNYFFIRYMPLLLQIPLLLVGSELSPQFHFTEYACFVWQISPVYAFYHDNRVVRGIASISFCLEIIIMAVGLKLSLPGITFDSNCVVTSAPTSLLLYVGASILFQSLLFGLTLYKFIVSLRAGWGHTSIVRLLMRDGPTSFLLVILLSNVSLYDLKNGKNSSYTGVLFGWILTLYSFCGYRILLNIGYLTHPSDMGSTTYRTRSTLSTSQFTNSNSRDNR</sequence>